<name>A6IET9_RAT</name>
<dbReference type="EMBL" id="CH473959">
    <property type="protein sequence ID" value="EDM15376.1"/>
    <property type="molecule type" value="Genomic_DNA"/>
</dbReference>
<evidence type="ECO:0000313" key="1">
    <source>
        <dbReference type="EMBL" id="EDM15376.1"/>
    </source>
</evidence>
<dbReference type="Proteomes" id="UP000234681">
    <property type="component" value="Chromosome 4"/>
</dbReference>
<proteinExistence type="predicted"/>
<dbReference type="AlphaFoldDB" id="A6IET9"/>
<reference evidence="2" key="1">
    <citation type="submission" date="2005-09" db="EMBL/GenBank/DDBJ databases">
        <authorList>
            <person name="Mural R.J."/>
            <person name="Li P.W."/>
            <person name="Adams M.D."/>
            <person name="Amanatides P.G."/>
            <person name="Baden-Tillson H."/>
            <person name="Barnstead M."/>
            <person name="Chin S.H."/>
            <person name="Dew I."/>
            <person name="Evans C.A."/>
            <person name="Ferriera S."/>
            <person name="Flanigan M."/>
            <person name="Fosler C."/>
            <person name="Glodek A."/>
            <person name="Gu Z."/>
            <person name="Holt R.A."/>
            <person name="Jennings D."/>
            <person name="Kraft C.L."/>
            <person name="Lu F."/>
            <person name="Nguyen T."/>
            <person name="Nusskern D.R."/>
            <person name="Pfannkoch C.M."/>
            <person name="Sitter C."/>
            <person name="Sutton G.G."/>
            <person name="Venter J.C."/>
            <person name="Wang Z."/>
            <person name="Woodage T."/>
            <person name="Zheng X.H."/>
            <person name="Zhong F."/>
        </authorList>
    </citation>
    <scope>NUCLEOTIDE SEQUENCE [LARGE SCALE GENOMIC DNA]</scope>
    <source>
        <strain>BN</strain>
        <strain evidence="2">Sprague-Dawley</strain>
    </source>
</reference>
<gene>
    <name evidence="1" type="ORF">rCG_28021</name>
</gene>
<organism evidence="1 2">
    <name type="scientific">Rattus norvegicus</name>
    <name type="common">Rat</name>
    <dbReference type="NCBI Taxonomy" id="10116"/>
    <lineage>
        <taxon>Eukaryota</taxon>
        <taxon>Metazoa</taxon>
        <taxon>Chordata</taxon>
        <taxon>Craniata</taxon>
        <taxon>Vertebrata</taxon>
        <taxon>Euteleostomi</taxon>
        <taxon>Mammalia</taxon>
        <taxon>Eutheria</taxon>
        <taxon>Euarchontoglires</taxon>
        <taxon>Glires</taxon>
        <taxon>Rodentia</taxon>
        <taxon>Myomorpha</taxon>
        <taxon>Muroidea</taxon>
        <taxon>Muridae</taxon>
        <taxon>Murinae</taxon>
        <taxon>Rattus</taxon>
    </lineage>
</organism>
<sequence>MGRSQNNTANLLEKTLHGQTKLNLSFLTVLTPSEHSRYNCLNSGLLLWQLLGSWREFFSPLQSVLCKHVE</sequence>
<evidence type="ECO:0000313" key="2">
    <source>
        <dbReference type="Proteomes" id="UP000234681"/>
    </source>
</evidence>
<accession>A6IET9</accession>
<protein>
    <submittedName>
        <fullName evidence="1">RCG28021</fullName>
    </submittedName>
</protein>